<dbReference type="HOGENOM" id="CLU_666048_0_0_1"/>
<proteinExistence type="predicted"/>
<reference evidence="3" key="1">
    <citation type="submission" date="2007-07" db="EMBL/GenBank/DDBJ databases">
        <title>PCAP assembly of the Caenorhabditis remanei genome.</title>
        <authorList>
            <consortium name="The Caenorhabditis remanei Sequencing Consortium"/>
            <person name="Wilson R.K."/>
        </authorList>
    </citation>
    <scope>NUCLEOTIDE SEQUENCE [LARGE SCALE GENOMIC DNA]</scope>
    <source>
        <strain evidence="3">PB4641</strain>
    </source>
</reference>
<organism evidence="4">
    <name type="scientific">Caenorhabditis remanei</name>
    <name type="common">Caenorhabditis vulgaris</name>
    <dbReference type="NCBI Taxonomy" id="31234"/>
    <lineage>
        <taxon>Eukaryota</taxon>
        <taxon>Metazoa</taxon>
        <taxon>Ecdysozoa</taxon>
        <taxon>Nematoda</taxon>
        <taxon>Chromadorea</taxon>
        <taxon>Rhabditida</taxon>
        <taxon>Rhabditina</taxon>
        <taxon>Rhabditomorpha</taxon>
        <taxon>Rhabditoidea</taxon>
        <taxon>Rhabditidae</taxon>
        <taxon>Peloderinae</taxon>
        <taxon>Caenorhabditis</taxon>
    </lineage>
</organism>
<dbReference type="FunCoup" id="E3LDV9">
    <property type="interactions" value="434"/>
</dbReference>
<dbReference type="Proteomes" id="UP000008281">
    <property type="component" value="Unassembled WGS sequence"/>
</dbReference>
<evidence type="ECO:0000313" key="4">
    <source>
        <dbReference type="Proteomes" id="UP000008281"/>
    </source>
</evidence>
<protein>
    <recommendedName>
        <fullName evidence="2">Calcineurin-like phosphoesterase domain-containing protein</fullName>
    </recommendedName>
</protein>
<dbReference type="Pfam" id="PF00149">
    <property type="entry name" value="Metallophos"/>
    <property type="match status" value="1"/>
</dbReference>
<feature type="chain" id="PRO_5003172640" description="Calcineurin-like phosphoesterase domain-containing protein" evidence="1">
    <location>
        <begin position="18"/>
        <end position="448"/>
    </location>
</feature>
<gene>
    <name evidence="3" type="ORF">CRE_00220</name>
</gene>
<sequence length="448" mass="52098">MWLTFLLLLTTINYAFAETNVTITEDIQNGLDNSTFPTIREDTLTLLLMGDTQFHFPCEEDNVQCKLVSKRPRSRFFLNSRLEFIDGVEVNETLRQGRDSCTKIESRFANRVQRQALDALISSMDYKPAALVINGDLTDFGHLHQLHEFRQVWYNNFPIPFILGLGNHDYQNNINDCALNFCAHTMLSWYTDYVKNMSLVADIQRKTVKFDVEFTGSLAYTETVCSSSSNFLLYFYSSTLQMCIPGKLCAFVIQLNNAIDYNVEFSSLFVKWNISSPMKYLHNELNLLGSTSLPILLNMHQCESMHIHKIKMMLRRWMLTVKKSFESNHRVPRIGAFYAHMHQRHEVTLECIEGYKVPFVYIGSVPNNRFTKFDMTASTATITGYKARDSLMYNGEILEQLETVDLWGPCVRTEHFRFEDHVTRKRRDFIRRNRNQADFSSDASALFF</sequence>
<feature type="domain" description="Calcineurin-like phosphoesterase" evidence="2">
    <location>
        <begin position="115"/>
        <end position="201"/>
    </location>
</feature>
<dbReference type="Gene3D" id="3.60.21.40">
    <property type="entry name" value="GpdQ, catalytic alpha/beta sandwich domain"/>
    <property type="match status" value="1"/>
</dbReference>
<feature type="signal peptide" evidence="1">
    <location>
        <begin position="1"/>
        <end position="17"/>
    </location>
</feature>
<evidence type="ECO:0000313" key="3">
    <source>
        <dbReference type="EMBL" id="EFO82242.1"/>
    </source>
</evidence>
<dbReference type="STRING" id="31234.E3LDV9"/>
<dbReference type="InterPro" id="IPR042283">
    <property type="entry name" value="GpdQ_catalytic"/>
</dbReference>
<keyword evidence="4" id="KW-1185">Reference proteome</keyword>
<dbReference type="GO" id="GO:0016787">
    <property type="term" value="F:hydrolase activity"/>
    <property type="evidence" value="ECO:0007669"/>
    <property type="project" value="InterPro"/>
</dbReference>
<dbReference type="OMA" id="LNFCAHT"/>
<dbReference type="EMBL" id="DS268407">
    <property type="protein sequence ID" value="EFO82242.1"/>
    <property type="molecule type" value="Genomic_DNA"/>
</dbReference>
<dbReference type="SUPFAM" id="SSF56300">
    <property type="entry name" value="Metallo-dependent phosphatases"/>
    <property type="match status" value="1"/>
</dbReference>
<dbReference type="InParanoid" id="E3LDV9"/>
<dbReference type="OrthoDB" id="412308at2759"/>
<name>E3LDV9_CAERE</name>
<evidence type="ECO:0000259" key="2">
    <source>
        <dbReference type="Pfam" id="PF00149"/>
    </source>
</evidence>
<dbReference type="InterPro" id="IPR029052">
    <property type="entry name" value="Metallo-depent_PP-like"/>
</dbReference>
<dbReference type="AlphaFoldDB" id="E3LDV9"/>
<keyword evidence="1" id="KW-0732">Signal</keyword>
<evidence type="ECO:0000256" key="1">
    <source>
        <dbReference type="SAM" id="SignalP"/>
    </source>
</evidence>
<accession>E3LDV9</accession>
<dbReference type="InterPro" id="IPR004843">
    <property type="entry name" value="Calcineurin-like_PHP"/>
</dbReference>
<dbReference type="eggNOG" id="ENOG502SSI1">
    <property type="taxonomic scope" value="Eukaryota"/>
</dbReference>